<evidence type="ECO:0000313" key="6">
    <source>
        <dbReference type="Proteomes" id="UP001157186"/>
    </source>
</evidence>
<dbReference type="InterPro" id="IPR032259">
    <property type="entry name" value="HIBYL-CoA-H"/>
</dbReference>
<proteinExistence type="predicted"/>
<evidence type="ECO:0000259" key="4">
    <source>
        <dbReference type="Pfam" id="PF16113"/>
    </source>
</evidence>
<accession>A0ABQ6GZ66</accession>
<sequence>MSDQSIASATAVNNAAVLFTEQVTANNKILAFACLNSAKTLNALTLEMIELLLEQLSDWLVRPEVVAIVIHGAGDKAFCAGGDVVSIYHDIQGIRNNDTLALLTESQVDNSLAKRFFSAEYQLDLLIHQATKPIISLLKGYTLGGGVGLMAGASHRVACDNSLLAMPEISIGLYPDVGASWFFNQMPQGIAKFLALTGVFINAQDGLDIKLIDYAIDKEGFELLATQLTALSWQEHEQDNHQLLSEFFIELQNIYPYKGQGNITQHSTLFEQLSGSDNLASCYHVINEYPSQDKWLLQARKKLTAGSPLSAFVIFEQLKRCRELSLVDCFSQELKLSLRFCQHSEFVEGVRALLVDKDNKPDWQYKKISEVEKSQIAWFFS</sequence>
<dbReference type="EMBL" id="BSST01000001">
    <property type="protein sequence ID" value="GLX79877.1"/>
    <property type="molecule type" value="Genomic_DNA"/>
</dbReference>
<keyword evidence="3" id="KW-0378">Hydrolase</keyword>
<dbReference type="Pfam" id="PF16113">
    <property type="entry name" value="ECH_2"/>
    <property type="match status" value="1"/>
</dbReference>
<dbReference type="EC" id="3.1.2.4" evidence="2"/>
<dbReference type="RefSeq" id="WP_284245822.1">
    <property type="nucleotide sequence ID" value="NZ_BSST01000001.1"/>
</dbReference>
<feature type="domain" description="Enoyl-CoA hydratase/isomerase" evidence="4">
    <location>
        <begin position="32"/>
        <end position="380"/>
    </location>
</feature>
<protein>
    <recommendedName>
        <fullName evidence="2">3-hydroxyisobutyryl-CoA hydrolase</fullName>
        <ecNumber evidence="2">3.1.2.4</ecNumber>
    </recommendedName>
</protein>
<evidence type="ECO:0000256" key="3">
    <source>
        <dbReference type="ARBA" id="ARBA00022801"/>
    </source>
</evidence>
<reference evidence="5 6" key="1">
    <citation type="submission" date="2023-03" db="EMBL/GenBank/DDBJ databases">
        <title>Draft genome sequence of Thalassotalea insulae KCTC 62186T.</title>
        <authorList>
            <person name="Sawabe T."/>
        </authorList>
    </citation>
    <scope>NUCLEOTIDE SEQUENCE [LARGE SCALE GENOMIC DNA]</scope>
    <source>
        <strain evidence="5 6">KCTC 62186</strain>
    </source>
</reference>
<dbReference type="SUPFAM" id="SSF52096">
    <property type="entry name" value="ClpP/crotonase"/>
    <property type="match status" value="1"/>
</dbReference>
<evidence type="ECO:0000313" key="5">
    <source>
        <dbReference type="EMBL" id="GLX79877.1"/>
    </source>
</evidence>
<name>A0ABQ6GZ66_9GAMM</name>
<dbReference type="InterPro" id="IPR029045">
    <property type="entry name" value="ClpP/crotonase-like_dom_sf"/>
</dbReference>
<dbReference type="PANTHER" id="PTHR43176:SF3">
    <property type="entry name" value="3-HYDROXYISOBUTYRYL-COA HYDROLASE, MITOCHONDRIAL"/>
    <property type="match status" value="1"/>
</dbReference>
<dbReference type="NCBIfam" id="NF004127">
    <property type="entry name" value="PRK05617.1"/>
    <property type="match status" value="1"/>
</dbReference>
<evidence type="ECO:0000256" key="2">
    <source>
        <dbReference type="ARBA" id="ARBA00011915"/>
    </source>
</evidence>
<dbReference type="Proteomes" id="UP001157186">
    <property type="component" value="Unassembled WGS sequence"/>
</dbReference>
<gene>
    <name evidence="5" type="primary">ivdE</name>
    <name evidence="5" type="ORF">tinsulaeT_32170</name>
</gene>
<comment type="catalytic activity">
    <reaction evidence="1">
        <text>3-hydroxy-2-methylpropanoyl-CoA + H2O = 3-hydroxy-2-methylpropanoate + CoA + H(+)</text>
        <dbReference type="Rhea" id="RHEA:20888"/>
        <dbReference type="ChEBI" id="CHEBI:11805"/>
        <dbReference type="ChEBI" id="CHEBI:15377"/>
        <dbReference type="ChEBI" id="CHEBI:15378"/>
        <dbReference type="ChEBI" id="CHEBI:57287"/>
        <dbReference type="ChEBI" id="CHEBI:57340"/>
        <dbReference type="EC" id="3.1.2.4"/>
    </reaction>
</comment>
<dbReference type="PANTHER" id="PTHR43176">
    <property type="entry name" value="3-HYDROXYISOBUTYRYL-COA HYDROLASE-RELATED"/>
    <property type="match status" value="1"/>
</dbReference>
<comment type="caution">
    <text evidence="5">The sequence shown here is derived from an EMBL/GenBank/DDBJ whole genome shotgun (WGS) entry which is preliminary data.</text>
</comment>
<dbReference type="InterPro" id="IPR045004">
    <property type="entry name" value="ECH_dom"/>
</dbReference>
<dbReference type="CDD" id="cd06558">
    <property type="entry name" value="crotonase-like"/>
    <property type="match status" value="1"/>
</dbReference>
<dbReference type="Gene3D" id="3.90.226.10">
    <property type="entry name" value="2-enoyl-CoA Hydratase, Chain A, domain 1"/>
    <property type="match status" value="1"/>
</dbReference>
<evidence type="ECO:0000256" key="1">
    <source>
        <dbReference type="ARBA" id="ARBA00001709"/>
    </source>
</evidence>
<organism evidence="5 6">
    <name type="scientific">Thalassotalea insulae</name>
    <dbReference type="NCBI Taxonomy" id="2056778"/>
    <lineage>
        <taxon>Bacteria</taxon>
        <taxon>Pseudomonadati</taxon>
        <taxon>Pseudomonadota</taxon>
        <taxon>Gammaproteobacteria</taxon>
        <taxon>Alteromonadales</taxon>
        <taxon>Colwelliaceae</taxon>
        <taxon>Thalassotalea</taxon>
    </lineage>
</organism>
<keyword evidence="6" id="KW-1185">Reference proteome</keyword>